<evidence type="ECO:0000256" key="4">
    <source>
        <dbReference type="ARBA" id="ARBA00022989"/>
    </source>
</evidence>
<evidence type="ECO:0000256" key="3">
    <source>
        <dbReference type="ARBA" id="ARBA00022692"/>
    </source>
</evidence>
<dbReference type="SMART" id="SM00044">
    <property type="entry name" value="CYCc"/>
    <property type="match status" value="1"/>
</dbReference>
<evidence type="ECO:0000256" key="1">
    <source>
        <dbReference type="ARBA" id="ARBA00004651"/>
    </source>
</evidence>
<dbReference type="Pfam" id="PF01590">
    <property type="entry name" value="GAF"/>
    <property type="match status" value="1"/>
</dbReference>
<keyword evidence="5 6" id="KW-0472">Membrane</keyword>
<dbReference type="SUPFAM" id="SSF55073">
    <property type="entry name" value="Nucleotide cyclase"/>
    <property type="match status" value="1"/>
</dbReference>
<sequence>MRGAKLLAANEIVDPTEQTDASLRQKFIQVVIPVATVVLILAAIGGIGWHSYRTTREGVLKLTHELLQSVQRYVVQDVTGYIGAATLGGSFAQDFIGHAPAAVAERAFYAYGASMLRLVPQIQSYYLADQNGNFLLVERDPNGKGLEYTQLKTDGKQAVFHHDFYDESGKLLRSDENPTGGYDPRTRPWYENTIQKKGFAWTPPTIYANTKMLVVTGAVPLVGTDGVQRVFAINVSLNQLSQFLDGLKISQNGTAIILDKNGRIIAGHDFEKVVVRAHGDPTKMTLDPTAQGTFRRIYDIYRVRGPGSHPFKYEGNNYIGMAQTLPTSDDWALLIVAPENDFASFARQSGRESLQFSVIIVVLAVVLAGLLGRQGQRAERLTRQLAFERAQTSTQTVALQQVALTPDILDAKDEALTLTEELARVSHARRVSLWRLLHDGTALICEDSYDAKEEAHSGGFELSRKDMEDFFKLVDAGAPVTVASAAGDPRTAAYERMVMRDNSTTSLTVHPIRGTSQGHSDIVGAITMEDAPFAQHVSYFLEIVASIASIRFSGMAELPAAESAVPTGNDAVSGQVLPPPRIDEALMQAPKVGGEIGEGLFPSVAVMVITFSDPVMENGDDASGLLSLIDKIATEVQDIAVRYSLFSVKVAGHRLICVAGCTKEPDPTAIWRLAEAALVLRETCMTLLSTANIEPIFSIGMDFGPAMGGDLGKEPKTFNLWGETVTLAELMAQGAPDVGTIEVTERVYQALREHYLFHSRGSFYAPRSGIGRVYVLATRR</sequence>
<dbReference type="Proteomes" id="UP000631653">
    <property type="component" value="Unassembled WGS sequence"/>
</dbReference>
<evidence type="ECO:0000313" key="9">
    <source>
        <dbReference type="Proteomes" id="UP000631653"/>
    </source>
</evidence>
<keyword evidence="4 6" id="KW-1133">Transmembrane helix</keyword>
<keyword evidence="3 6" id="KW-0812">Transmembrane</keyword>
<evidence type="ECO:0000256" key="6">
    <source>
        <dbReference type="SAM" id="Phobius"/>
    </source>
</evidence>
<keyword evidence="2" id="KW-1003">Cell membrane</keyword>
<dbReference type="PANTHER" id="PTHR45655:SF13">
    <property type="entry name" value="SOLUBLE GUANYLATE CYCLASE GCY-32-RELATED"/>
    <property type="match status" value="1"/>
</dbReference>
<organism evidence="8 9">
    <name type="scientific">Acetobacter conturbans</name>
    <dbReference type="NCBI Taxonomy" id="1737472"/>
    <lineage>
        <taxon>Bacteria</taxon>
        <taxon>Pseudomonadati</taxon>
        <taxon>Pseudomonadota</taxon>
        <taxon>Alphaproteobacteria</taxon>
        <taxon>Acetobacterales</taxon>
        <taxon>Acetobacteraceae</taxon>
        <taxon>Acetobacter</taxon>
    </lineage>
</organism>
<dbReference type="InterPro" id="IPR029151">
    <property type="entry name" value="Sensor-like_sf"/>
</dbReference>
<dbReference type="Pfam" id="PF02743">
    <property type="entry name" value="dCache_1"/>
    <property type="match status" value="1"/>
</dbReference>
<dbReference type="PROSITE" id="PS50125">
    <property type="entry name" value="GUANYLATE_CYCLASE_2"/>
    <property type="match status" value="1"/>
</dbReference>
<feature type="transmembrane region" description="Helical" evidence="6">
    <location>
        <begin position="30"/>
        <end position="52"/>
    </location>
</feature>
<dbReference type="InterPro" id="IPR003018">
    <property type="entry name" value="GAF"/>
</dbReference>
<proteinExistence type="predicted"/>
<protein>
    <submittedName>
        <fullName evidence="8">GAF domain-containing protein</fullName>
    </submittedName>
</protein>
<feature type="domain" description="Guanylate cyclase" evidence="7">
    <location>
        <begin position="608"/>
        <end position="732"/>
    </location>
</feature>
<name>A0ABX0JW43_9PROT</name>
<dbReference type="PANTHER" id="PTHR45655">
    <property type="entry name" value="GUANYLATE CYCLASE SOLUBLE SUBUNIT BETA-2"/>
    <property type="match status" value="1"/>
</dbReference>
<dbReference type="InterPro" id="IPR001054">
    <property type="entry name" value="A/G_cyclase"/>
</dbReference>
<evidence type="ECO:0000256" key="5">
    <source>
        <dbReference type="ARBA" id="ARBA00023136"/>
    </source>
</evidence>
<dbReference type="InterPro" id="IPR033479">
    <property type="entry name" value="dCache_1"/>
</dbReference>
<dbReference type="Gene3D" id="3.30.70.1230">
    <property type="entry name" value="Nucleotide cyclase"/>
    <property type="match status" value="1"/>
</dbReference>
<comment type="subcellular location">
    <subcellularLocation>
        <location evidence="1">Cell membrane</location>
        <topology evidence="1">Multi-pass membrane protein</topology>
    </subcellularLocation>
</comment>
<dbReference type="CDD" id="cd12912">
    <property type="entry name" value="PDC2_MCP_like"/>
    <property type="match status" value="1"/>
</dbReference>
<comment type="caution">
    <text evidence="8">The sequence shown here is derived from an EMBL/GenBank/DDBJ whole genome shotgun (WGS) entry which is preliminary data.</text>
</comment>
<dbReference type="InterPro" id="IPR029787">
    <property type="entry name" value="Nucleotide_cyclase"/>
</dbReference>
<evidence type="ECO:0000313" key="8">
    <source>
        <dbReference type="EMBL" id="NHN87509.1"/>
    </source>
</evidence>
<dbReference type="EMBL" id="WOSY01000002">
    <property type="protein sequence ID" value="NHN87509.1"/>
    <property type="molecule type" value="Genomic_DNA"/>
</dbReference>
<evidence type="ECO:0000259" key="7">
    <source>
        <dbReference type="PROSITE" id="PS50125"/>
    </source>
</evidence>
<keyword evidence="9" id="KW-1185">Reference proteome</keyword>
<dbReference type="SUPFAM" id="SSF103190">
    <property type="entry name" value="Sensory domain-like"/>
    <property type="match status" value="1"/>
</dbReference>
<reference evidence="8 9" key="1">
    <citation type="journal article" date="2020" name="Int. J. Syst. Evol. Microbiol.">
        <title>Novel acetic acid bacteria from cider fermentations: Acetobacter conturbans sp. nov. and Acetobacter fallax sp. nov.</title>
        <authorList>
            <person name="Sombolestani A.S."/>
            <person name="Cleenwerck I."/>
            <person name="Cnockaert M."/>
            <person name="Borremans W."/>
            <person name="Wieme A.D."/>
            <person name="De Vuyst L."/>
            <person name="Vandamme P."/>
        </authorList>
    </citation>
    <scope>NUCLEOTIDE SEQUENCE [LARGE SCALE GENOMIC DNA]</scope>
    <source>
        <strain evidence="8 9">LMG 1627</strain>
    </source>
</reference>
<dbReference type="Pfam" id="PF00211">
    <property type="entry name" value="Guanylate_cyc"/>
    <property type="match status" value="1"/>
</dbReference>
<evidence type="ECO:0000256" key="2">
    <source>
        <dbReference type="ARBA" id="ARBA00022475"/>
    </source>
</evidence>
<gene>
    <name evidence="8" type="ORF">GOB81_02530</name>
</gene>
<dbReference type="Gene3D" id="3.30.450.20">
    <property type="entry name" value="PAS domain"/>
    <property type="match status" value="2"/>
</dbReference>
<accession>A0ABX0JW43</accession>
<dbReference type="SUPFAM" id="SSF55781">
    <property type="entry name" value="GAF domain-like"/>
    <property type="match status" value="1"/>
</dbReference>